<gene>
    <name evidence="1" type="ORF">H6G94_10650</name>
</gene>
<protein>
    <submittedName>
        <fullName evidence="1">Class I SAM-dependent methyltransferase</fullName>
    </submittedName>
</protein>
<dbReference type="EMBL" id="JACJTC010000007">
    <property type="protein sequence ID" value="MBD2611729.1"/>
    <property type="molecule type" value="Genomic_DNA"/>
</dbReference>
<keyword evidence="1" id="KW-0687">Ribonucleoprotein</keyword>
<keyword evidence="2" id="KW-1185">Reference proteome</keyword>
<comment type="caution">
    <text evidence="1">The sequence shown here is derived from an EMBL/GenBank/DDBJ whole genome shotgun (WGS) entry which is preliminary data.</text>
</comment>
<keyword evidence="1" id="KW-0489">Methyltransferase</keyword>
<name>A0ABR8H897_NOSPU</name>
<dbReference type="GO" id="GO:0008168">
    <property type="term" value="F:methyltransferase activity"/>
    <property type="evidence" value="ECO:0007669"/>
    <property type="project" value="UniProtKB-KW"/>
</dbReference>
<evidence type="ECO:0000313" key="2">
    <source>
        <dbReference type="Proteomes" id="UP000606396"/>
    </source>
</evidence>
<dbReference type="GO" id="GO:0032259">
    <property type="term" value="P:methylation"/>
    <property type="evidence" value="ECO:0007669"/>
    <property type="project" value="UniProtKB-KW"/>
</dbReference>
<organism evidence="1 2">
    <name type="scientific">Nostoc punctiforme FACHB-252</name>
    <dbReference type="NCBI Taxonomy" id="1357509"/>
    <lineage>
        <taxon>Bacteria</taxon>
        <taxon>Bacillati</taxon>
        <taxon>Cyanobacteriota</taxon>
        <taxon>Cyanophyceae</taxon>
        <taxon>Nostocales</taxon>
        <taxon>Nostocaceae</taxon>
        <taxon>Nostoc</taxon>
    </lineage>
</organism>
<dbReference type="RefSeq" id="WP_190949413.1">
    <property type="nucleotide sequence ID" value="NZ_JACJTC010000007.1"/>
</dbReference>
<evidence type="ECO:0000313" key="1">
    <source>
        <dbReference type="EMBL" id="MBD2611729.1"/>
    </source>
</evidence>
<sequence>MITLKVAFWTDLIGAIAMKLDIYPQTIWQNLSHQLQLFIHRKDLSKLLPLYDCKWNPHLFGQRYQLHFAPLRTKKLKILEIGIGGVEVGVSGGYADDPYSGGESLRMWKNYFPNSMIYGIDIIDKTALESDRIKIFQGSQDDEVFLKKVVEQTGKLDIIIDDGSHHNDHVIKTFKVLFPELNDGGIYIIEDTHTSYIPSYENWSKFSDDNQPPEWSQYGGSLDLYDPKTMMNFFKRLVDCLSHQEFFNPGYLPNYFDKHIVGIHFYRNQIFIYKGNNTEPGNVMENNTLRPEFLEEIGIDAIDKLGLSFPIIDDPTK</sequence>
<reference evidence="1 2" key="1">
    <citation type="journal article" date="2020" name="ISME J.">
        <title>Comparative genomics reveals insights into cyanobacterial evolution and habitat adaptation.</title>
        <authorList>
            <person name="Chen M.Y."/>
            <person name="Teng W.K."/>
            <person name="Zhao L."/>
            <person name="Hu C.X."/>
            <person name="Zhou Y.K."/>
            <person name="Han B.P."/>
            <person name="Song L.R."/>
            <person name="Shu W.S."/>
        </authorList>
    </citation>
    <scope>NUCLEOTIDE SEQUENCE [LARGE SCALE GENOMIC DNA]</scope>
    <source>
        <strain evidence="1 2">FACHB-252</strain>
    </source>
</reference>
<dbReference type="InterPro" id="IPR029063">
    <property type="entry name" value="SAM-dependent_MTases_sf"/>
</dbReference>
<dbReference type="GO" id="GO:0005840">
    <property type="term" value="C:ribosome"/>
    <property type="evidence" value="ECO:0007669"/>
    <property type="project" value="UniProtKB-KW"/>
</dbReference>
<dbReference type="Proteomes" id="UP000606396">
    <property type="component" value="Unassembled WGS sequence"/>
</dbReference>
<dbReference type="SUPFAM" id="SSF53335">
    <property type="entry name" value="S-adenosyl-L-methionine-dependent methyltransferases"/>
    <property type="match status" value="1"/>
</dbReference>
<dbReference type="Gene3D" id="3.40.50.150">
    <property type="entry name" value="Vaccinia Virus protein VP39"/>
    <property type="match status" value="1"/>
</dbReference>
<keyword evidence="1" id="KW-0808">Transferase</keyword>
<accession>A0ABR8H897</accession>
<proteinExistence type="predicted"/>
<keyword evidence="1" id="KW-0689">Ribosomal protein</keyword>